<dbReference type="PANTHER" id="PTHR44167">
    <property type="entry name" value="OVARIAN-SPECIFIC SERINE/THREONINE-PROTEIN KINASE LOK-RELATED"/>
    <property type="match status" value="1"/>
</dbReference>
<reference evidence="6 7" key="1">
    <citation type="journal article" date="2016" name="Mol. Biol. Evol.">
        <title>Comparative Genomics of Early-Diverging Mushroom-Forming Fungi Provides Insights into the Origins of Lignocellulose Decay Capabilities.</title>
        <authorList>
            <person name="Nagy L.G."/>
            <person name="Riley R."/>
            <person name="Tritt A."/>
            <person name="Adam C."/>
            <person name="Daum C."/>
            <person name="Floudas D."/>
            <person name="Sun H."/>
            <person name="Yadav J.S."/>
            <person name="Pangilinan J."/>
            <person name="Larsson K.H."/>
            <person name="Matsuura K."/>
            <person name="Barry K."/>
            <person name="Labutti K."/>
            <person name="Kuo R."/>
            <person name="Ohm R.A."/>
            <person name="Bhattacharya S.S."/>
            <person name="Shirouzu T."/>
            <person name="Yoshinaga Y."/>
            <person name="Martin F.M."/>
            <person name="Grigoriev I.V."/>
            <person name="Hibbett D.S."/>
        </authorList>
    </citation>
    <scope>NUCLEOTIDE SEQUENCE [LARGE SCALE GENOMIC DNA]</scope>
    <source>
        <strain evidence="6 7">HHB12029</strain>
    </source>
</reference>
<dbReference type="InterPro" id="IPR000719">
    <property type="entry name" value="Prot_kinase_dom"/>
</dbReference>
<dbReference type="PROSITE" id="PS50011">
    <property type="entry name" value="PROTEIN_KINASE_DOM"/>
    <property type="match status" value="1"/>
</dbReference>
<evidence type="ECO:0000256" key="1">
    <source>
        <dbReference type="ARBA" id="ARBA00022741"/>
    </source>
</evidence>
<dbReference type="InterPro" id="IPR017441">
    <property type="entry name" value="Protein_kinase_ATP_BS"/>
</dbReference>
<dbReference type="GO" id="GO:0044773">
    <property type="term" value="P:mitotic DNA damage checkpoint signaling"/>
    <property type="evidence" value="ECO:0007669"/>
    <property type="project" value="TreeGrafter"/>
</dbReference>
<evidence type="ECO:0000256" key="4">
    <source>
        <dbReference type="RuleBase" id="RU000304"/>
    </source>
</evidence>
<dbReference type="Proteomes" id="UP000077266">
    <property type="component" value="Unassembled WGS sequence"/>
</dbReference>
<dbReference type="PROSITE" id="PS00107">
    <property type="entry name" value="PROTEIN_KINASE_ATP"/>
    <property type="match status" value="1"/>
</dbReference>
<keyword evidence="4" id="KW-0723">Serine/threonine-protein kinase</keyword>
<proteinExistence type="inferred from homology"/>
<dbReference type="GO" id="GO:0005524">
    <property type="term" value="F:ATP binding"/>
    <property type="evidence" value="ECO:0007669"/>
    <property type="project" value="UniProtKB-UniRule"/>
</dbReference>
<name>A0A165QTR9_EXIGL</name>
<keyword evidence="7" id="KW-1185">Reference proteome</keyword>
<dbReference type="InParanoid" id="A0A165QTR9"/>
<dbReference type="InterPro" id="IPR008271">
    <property type="entry name" value="Ser/Thr_kinase_AS"/>
</dbReference>
<keyword evidence="6" id="KW-0808">Transferase</keyword>
<dbReference type="OrthoDB" id="541276at2759"/>
<dbReference type="PROSITE" id="PS00108">
    <property type="entry name" value="PROTEIN_KINASE_ST"/>
    <property type="match status" value="1"/>
</dbReference>
<protein>
    <submittedName>
        <fullName evidence="6">Kinase-like protein</fullName>
    </submittedName>
</protein>
<evidence type="ECO:0000256" key="3">
    <source>
        <dbReference type="PROSITE-ProRule" id="PRU10141"/>
    </source>
</evidence>
<keyword evidence="6" id="KW-0418">Kinase</keyword>
<dbReference type="STRING" id="1314781.A0A165QTR9"/>
<evidence type="ECO:0000313" key="7">
    <source>
        <dbReference type="Proteomes" id="UP000077266"/>
    </source>
</evidence>
<comment type="similarity">
    <text evidence="4">Belongs to the protein kinase superfamily.</text>
</comment>
<feature type="domain" description="Protein kinase" evidence="5">
    <location>
        <begin position="28"/>
        <end position="301"/>
    </location>
</feature>
<accession>A0A165QTR9</accession>
<dbReference type="Pfam" id="PF00069">
    <property type="entry name" value="Pkinase"/>
    <property type="match status" value="1"/>
</dbReference>
<dbReference type="EMBL" id="KV425882">
    <property type="protein sequence ID" value="KZW04062.1"/>
    <property type="molecule type" value="Genomic_DNA"/>
</dbReference>
<keyword evidence="2 3" id="KW-0067">ATP-binding</keyword>
<dbReference type="Gene3D" id="1.10.510.10">
    <property type="entry name" value="Transferase(Phosphotransferase) domain 1"/>
    <property type="match status" value="1"/>
</dbReference>
<keyword evidence="1 3" id="KW-0547">Nucleotide-binding</keyword>
<dbReference type="GO" id="GO:0004674">
    <property type="term" value="F:protein serine/threonine kinase activity"/>
    <property type="evidence" value="ECO:0007669"/>
    <property type="project" value="UniProtKB-KW"/>
</dbReference>
<dbReference type="FunCoup" id="A0A165QTR9">
    <property type="interactions" value="310"/>
</dbReference>
<dbReference type="AlphaFoldDB" id="A0A165QTR9"/>
<dbReference type="GO" id="GO:0005634">
    <property type="term" value="C:nucleus"/>
    <property type="evidence" value="ECO:0007669"/>
    <property type="project" value="TreeGrafter"/>
</dbReference>
<feature type="binding site" evidence="3">
    <location>
        <position position="61"/>
    </location>
    <ligand>
        <name>ATP</name>
        <dbReference type="ChEBI" id="CHEBI:30616"/>
    </ligand>
</feature>
<evidence type="ECO:0000313" key="6">
    <source>
        <dbReference type="EMBL" id="KZW04062.1"/>
    </source>
</evidence>
<dbReference type="InterPro" id="IPR011009">
    <property type="entry name" value="Kinase-like_dom_sf"/>
</dbReference>
<sequence>MASPQPKVQVHSSFLPDLTGWVIDRKRIQLIAIIGRGTYGTVYRGVDLASDPRNPRFFAVKCQLRSAEPRMKLHQRREITLHQLATGHPCVVSLLNVIHTTDFMFLVMNFCPDGDLFNLLTRRNPFYGNDLLIKTAFMQLIDAVEHIHDLGIAHRDLKPENILCCGGRLLLTDFGLATDDTEGREFQCGSSFFMSPECIGEMWGRAEPFAYQPCDIWALGVIFVNIACARNPWGTATYGDDCFLQYLRDPNFLRRALPITKPLHEVLTSIFTIDPAARVTLPELRRSVARIRVFTVNHREFIIRNPSTRVATEAPPRIPRRKNGAIRIHMLSGEFDEQEPKPRREQPVPVLRVNVSAGSLGIEDAMANLGRHSTHPSIPDPVPAVAVQVRREVKRFDEYPKHMLPPSSSSMSVASVASSLGPATPEMPAVDTARAATDLDDDALDIGDGWVIPQDTGAAHQHQNLMRAKAIKQKDKASHHKWQGALKKFRKIVA</sequence>
<evidence type="ECO:0000256" key="2">
    <source>
        <dbReference type="ARBA" id="ARBA00022840"/>
    </source>
</evidence>
<evidence type="ECO:0000259" key="5">
    <source>
        <dbReference type="PROSITE" id="PS50011"/>
    </source>
</evidence>
<dbReference type="SUPFAM" id="SSF56112">
    <property type="entry name" value="Protein kinase-like (PK-like)"/>
    <property type="match status" value="1"/>
</dbReference>
<dbReference type="SMART" id="SM00220">
    <property type="entry name" value="S_TKc"/>
    <property type="match status" value="1"/>
</dbReference>
<organism evidence="6 7">
    <name type="scientific">Exidia glandulosa HHB12029</name>
    <dbReference type="NCBI Taxonomy" id="1314781"/>
    <lineage>
        <taxon>Eukaryota</taxon>
        <taxon>Fungi</taxon>
        <taxon>Dikarya</taxon>
        <taxon>Basidiomycota</taxon>
        <taxon>Agaricomycotina</taxon>
        <taxon>Agaricomycetes</taxon>
        <taxon>Auriculariales</taxon>
        <taxon>Exidiaceae</taxon>
        <taxon>Exidia</taxon>
    </lineage>
</organism>
<gene>
    <name evidence="6" type="ORF">EXIGLDRAFT_663470</name>
</gene>
<dbReference type="PANTHER" id="PTHR44167:SF30">
    <property type="entry name" value="PHOSPHORYLASE KINASE"/>
    <property type="match status" value="1"/>
</dbReference>